<gene>
    <name evidence="1" type="ORF">CQW23_27153</name>
</gene>
<protein>
    <submittedName>
        <fullName evidence="1">Uncharacterized protein</fullName>
    </submittedName>
</protein>
<comment type="caution">
    <text evidence="1">The sequence shown here is derived from an EMBL/GenBank/DDBJ whole genome shotgun (WGS) entry which is preliminary data.</text>
</comment>
<sequence length="224" mass="25379">MHGAMQIRYVEVVTGKMQGSMQMRYEKAWEEVMQTSNEQGTLVLLENLNPEYTSGEVEEKRHGNRSKRILILRHKITYPYVNYENEKILSGMHVGKTAQPKWFSALLSLARTLENIAGKPQVPLEPWAVAYPNGLVNTNGPHFARQPAWEPSVDCLPITRSSPGPTLETMGYRIPIWLENSSFALFHPFDPQTAPLIPMTHTFPFLNLPGNPRSIFGPKHTELA</sequence>
<reference evidence="2" key="2">
    <citation type="journal article" date="2017" name="J. Anim. Genet.">
        <title>Multiple reference genome sequences of hot pepper reveal the massive evolution of plant disease resistance genes by retroduplication.</title>
        <authorList>
            <person name="Kim S."/>
            <person name="Park J."/>
            <person name="Yeom S.-I."/>
            <person name="Kim Y.-M."/>
            <person name="Seo E."/>
            <person name="Kim K.-T."/>
            <person name="Kim M.-S."/>
            <person name="Lee J.M."/>
            <person name="Cheong K."/>
            <person name="Shin H.-S."/>
            <person name="Kim S.-B."/>
            <person name="Han K."/>
            <person name="Lee J."/>
            <person name="Park M."/>
            <person name="Lee H.-A."/>
            <person name="Lee H.-Y."/>
            <person name="Lee Y."/>
            <person name="Oh S."/>
            <person name="Lee J.H."/>
            <person name="Choi E."/>
            <person name="Choi E."/>
            <person name="Lee S.E."/>
            <person name="Jeon J."/>
            <person name="Kim H."/>
            <person name="Choi G."/>
            <person name="Song H."/>
            <person name="Lee J."/>
            <person name="Lee S.-C."/>
            <person name="Kwon J.-K."/>
            <person name="Lee H.-Y."/>
            <person name="Koo N."/>
            <person name="Hong Y."/>
            <person name="Kim R.W."/>
            <person name="Kang W.-H."/>
            <person name="Huh J.H."/>
            <person name="Kang B.-C."/>
            <person name="Yang T.-J."/>
            <person name="Lee Y.-H."/>
            <person name="Bennetzen J.L."/>
            <person name="Choi D."/>
        </authorList>
    </citation>
    <scope>NUCLEOTIDE SEQUENCE [LARGE SCALE GENOMIC DNA]</scope>
    <source>
        <strain evidence="2">cv. PBC81</strain>
    </source>
</reference>
<dbReference type="Proteomes" id="UP000224567">
    <property type="component" value="Unassembled WGS sequence"/>
</dbReference>
<dbReference type="STRING" id="33114.A0A2G2VQX1"/>
<name>A0A2G2VQX1_CAPBA</name>
<keyword evidence="2" id="KW-1185">Reference proteome</keyword>
<reference evidence="1 2" key="1">
    <citation type="journal article" date="2017" name="Genome Biol.">
        <title>New reference genome sequences of hot pepper reveal the massive evolution of plant disease-resistance genes by retroduplication.</title>
        <authorList>
            <person name="Kim S."/>
            <person name="Park J."/>
            <person name="Yeom S.I."/>
            <person name="Kim Y.M."/>
            <person name="Seo E."/>
            <person name="Kim K.T."/>
            <person name="Kim M.S."/>
            <person name="Lee J.M."/>
            <person name="Cheong K."/>
            <person name="Shin H.S."/>
            <person name="Kim S.B."/>
            <person name="Han K."/>
            <person name="Lee J."/>
            <person name="Park M."/>
            <person name="Lee H.A."/>
            <person name="Lee H.Y."/>
            <person name="Lee Y."/>
            <person name="Oh S."/>
            <person name="Lee J.H."/>
            <person name="Choi E."/>
            <person name="Choi E."/>
            <person name="Lee S.E."/>
            <person name="Jeon J."/>
            <person name="Kim H."/>
            <person name="Choi G."/>
            <person name="Song H."/>
            <person name="Lee J."/>
            <person name="Lee S.C."/>
            <person name="Kwon J.K."/>
            <person name="Lee H.Y."/>
            <person name="Koo N."/>
            <person name="Hong Y."/>
            <person name="Kim R.W."/>
            <person name="Kang W.H."/>
            <person name="Huh J.H."/>
            <person name="Kang B.C."/>
            <person name="Yang T.J."/>
            <person name="Lee Y.H."/>
            <person name="Bennetzen J.L."/>
            <person name="Choi D."/>
        </authorList>
    </citation>
    <scope>NUCLEOTIDE SEQUENCE [LARGE SCALE GENOMIC DNA]</scope>
    <source>
        <strain evidence="2">cv. PBC81</strain>
    </source>
</reference>
<proteinExistence type="predicted"/>
<evidence type="ECO:0000313" key="2">
    <source>
        <dbReference type="Proteomes" id="UP000224567"/>
    </source>
</evidence>
<dbReference type="OrthoDB" id="1649106at2759"/>
<dbReference type="EMBL" id="MLFT02000011">
    <property type="protein sequence ID" value="PHT35353.1"/>
    <property type="molecule type" value="Genomic_DNA"/>
</dbReference>
<dbReference type="AlphaFoldDB" id="A0A2G2VQX1"/>
<accession>A0A2G2VQX1</accession>
<organism evidence="1 2">
    <name type="scientific">Capsicum baccatum</name>
    <name type="common">Peruvian pepper</name>
    <dbReference type="NCBI Taxonomy" id="33114"/>
    <lineage>
        <taxon>Eukaryota</taxon>
        <taxon>Viridiplantae</taxon>
        <taxon>Streptophyta</taxon>
        <taxon>Embryophyta</taxon>
        <taxon>Tracheophyta</taxon>
        <taxon>Spermatophyta</taxon>
        <taxon>Magnoliopsida</taxon>
        <taxon>eudicotyledons</taxon>
        <taxon>Gunneridae</taxon>
        <taxon>Pentapetalae</taxon>
        <taxon>asterids</taxon>
        <taxon>lamiids</taxon>
        <taxon>Solanales</taxon>
        <taxon>Solanaceae</taxon>
        <taxon>Solanoideae</taxon>
        <taxon>Capsiceae</taxon>
        <taxon>Capsicum</taxon>
    </lineage>
</organism>
<evidence type="ECO:0000313" key="1">
    <source>
        <dbReference type="EMBL" id="PHT35353.1"/>
    </source>
</evidence>